<comment type="similarity">
    <text evidence="1 6">Belongs to the glycosyl hydrolase 43 family.</text>
</comment>
<dbReference type="Pfam" id="PF04616">
    <property type="entry name" value="Glyco_hydro_43"/>
    <property type="match status" value="1"/>
</dbReference>
<evidence type="ECO:0000313" key="8">
    <source>
        <dbReference type="EMBL" id="EFX00212.1"/>
    </source>
</evidence>
<evidence type="ECO:0000256" key="3">
    <source>
        <dbReference type="ARBA" id="ARBA00023295"/>
    </source>
</evidence>
<dbReference type="InParanoid" id="F0XPI6"/>
<feature type="site" description="Important for catalytic activity, responsible for pKa modulation of the active site Glu and correct orientation of both the proton donor and substrate" evidence="5">
    <location>
        <position position="128"/>
    </location>
</feature>
<dbReference type="InterPro" id="IPR041542">
    <property type="entry name" value="GH43_C2"/>
</dbReference>
<evidence type="ECO:0000256" key="1">
    <source>
        <dbReference type="ARBA" id="ARBA00009865"/>
    </source>
</evidence>
<dbReference type="AlphaFoldDB" id="F0XPI6"/>
<dbReference type="InterPro" id="IPR013320">
    <property type="entry name" value="ConA-like_dom_sf"/>
</dbReference>
<feature type="domain" description="Beta-xylosidase C-terminal Concanavalin A-like" evidence="7">
    <location>
        <begin position="354"/>
        <end position="546"/>
    </location>
</feature>
<evidence type="ECO:0000256" key="5">
    <source>
        <dbReference type="PIRSR" id="PIRSR606710-2"/>
    </source>
</evidence>
<dbReference type="InterPro" id="IPR023296">
    <property type="entry name" value="Glyco_hydro_beta-prop_sf"/>
</dbReference>
<keyword evidence="2 6" id="KW-0378">Hydrolase</keyword>
<dbReference type="GO" id="GO:0005975">
    <property type="term" value="P:carbohydrate metabolic process"/>
    <property type="evidence" value="ECO:0007669"/>
    <property type="project" value="InterPro"/>
</dbReference>
<dbReference type="InterPro" id="IPR051795">
    <property type="entry name" value="Glycosyl_Hydrlase_43"/>
</dbReference>
<dbReference type="HOGENOM" id="CLU_016508_2_1_1"/>
<sequence>MPLVRNPILPGFHADPSVVRVGADYYIATSTFEWFPGVQIHHSTDLANWTLVARPLQRASQLDLRGRPDSGGVWAPDLSHDGTSFWLVFSDMRRRAGSFKDVHNYVVRAPTIAGPWTDPVHVGSSGFDPSVFHDPVDGRTWLANMLWDHRRRHHGTAFGGIALQQLELDPDGNHCRLVGPRRTIFRGSPLRLTEAPHLYRRGEFYYLLTAEGGTGYHHAVTVARARDLAGPYELHPLRHLLTSKDHPRAALQRAGHGDLVDTPDGSRSFLVHLAARPTTQERRCVLGRETAIQSVRWADDGWPYVDSGPVPSLLVDLPGHRDDNPATSPYWAERRYTFGDETEATTNGPAARLLHPDFQWLRTPEPERIFAVQQDRLTLFGRESVGSWFEQALVACRQEHFSFDAETAVEVAPTDERQFAGLIVYYNSYSFFYLAVTADGDDTSDGQRELQILTSEASWPTGDLRLPLAAPVLLPPESPARSDLPSLCAAASCSFEVGPVYDASLLSDECGGANEHGSFTGAFVGMAASDINGTAMPAHFDYFVYRPAHDRTDRYDDDQAQ</sequence>
<feature type="active site" description="Proton acceptor" evidence="4">
    <location>
        <position position="15"/>
    </location>
</feature>
<evidence type="ECO:0000256" key="6">
    <source>
        <dbReference type="RuleBase" id="RU361187"/>
    </source>
</evidence>
<proteinExistence type="inferred from homology"/>
<accession>F0XPI6</accession>
<evidence type="ECO:0000256" key="4">
    <source>
        <dbReference type="PIRSR" id="PIRSR606710-1"/>
    </source>
</evidence>
<dbReference type="PANTHER" id="PTHR42812:SF12">
    <property type="entry name" value="BETA-XYLOSIDASE-RELATED"/>
    <property type="match status" value="1"/>
</dbReference>
<dbReference type="SUPFAM" id="SSF75005">
    <property type="entry name" value="Arabinanase/levansucrase/invertase"/>
    <property type="match status" value="1"/>
</dbReference>
<evidence type="ECO:0000256" key="2">
    <source>
        <dbReference type="ARBA" id="ARBA00022801"/>
    </source>
</evidence>
<evidence type="ECO:0000259" key="7">
    <source>
        <dbReference type="Pfam" id="PF17851"/>
    </source>
</evidence>
<gene>
    <name evidence="8" type="ORF">CMQ_7214</name>
</gene>
<dbReference type="Gene3D" id="2.115.10.20">
    <property type="entry name" value="Glycosyl hydrolase domain, family 43"/>
    <property type="match status" value="1"/>
</dbReference>
<reference evidence="8 9" key="1">
    <citation type="journal article" date="2011" name="Proc. Natl. Acad. Sci. U.S.A.">
        <title>Genome and transcriptome analyses of the mountain pine beetle-fungal symbiont Grosmannia clavigera, a lodgepole pine pathogen.</title>
        <authorList>
            <person name="DiGuistini S."/>
            <person name="Wang Y."/>
            <person name="Liao N.Y."/>
            <person name="Taylor G."/>
            <person name="Tanguay P."/>
            <person name="Feau N."/>
            <person name="Henrissat B."/>
            <person name="Chan S.K."/>
            <person name="Hesse-Orce U."/>
            <person name="Alamouti S.M."/>
            <person name="Tsui C.K.M."/>
            <person name="Docking R.T."/>
            <person name="Levasseur A."/>
            <person name="Haridas S."/>
            <person name="Robertson G."/>
            <person name="Birol I."/>
            <person name="Holt R.A."/>
            <person name="Marra M.A."/>
            <person name="Hamelin R.C."/>
            <person name="Hirst M."/>
            <person name="Jones S.J.M."/>
            <person name="Bohlmann J."/>
            <person name="Breuil C."/>
        </authorList>
    </citation>
    <scope>NUCLEOTIDE SEQUENCE [LARGE SCALE GENOMIC DNA]</scope>
    <source>
        <strain evidence="9">kw1407 / UAMH 11150</strain>
    </source>
</reference>
<dbReference type="Proteomes" id="UP000007796">
    <property type="component" value="Unassembled WGS sequence"/>
</dbReference>
<feature type="active site" description="Proton donor" evidence="4">
    <location>
        <position position="194"/>
    </location>
</feature>
<dbReference type="Pfam" id="PF17851">
    <property type="entry name" value="GH43_C2"/>
    <property type="match status" value="1"/>
</dbReference>
<keyword evidence="3 6" id="KW-0326">Glycosidase</keyword>
<dbReference type="SUPFAM" id="SSF49899">
    <property type="entry name" value="Concanavalin A-like lectins/glucanases"/>
    <property type="match status" value="1"/>
</dbReference>
<dbReference type="PANTHER" id="PTHR42812">
    <property type="entry name" value="BETA-XYLOSIDASE"/>
    <property type="match status" value="1"/>
</dbReference>
<dbReference type="InterPro" id="IPR006710">
    <property type="entry name" value="Glyco_hydro_43"/>
</dbReference>
<dbReference type="EMBL" id="GL629801">
    <property type="protein sequence ID" value="EFX00212.1"/>
    <property type="molecule type" value="Genomic_DNA"/>
</dbReference>
<dbReference type="CDD" id="cd09000">
    <property type="entry name" value="GH43_SXA-like"/>
    <property type="match status" value="1"/>
</dbReference>
<dbReference type="Gene3D" id="2.60.120.200">
    <property type="match status" value="1"/>
</dbReference>
<organism evidence="9">
    <name type="scientific">Grosmannia clavigera (strain kw1407 / UAMH 11150)</name>
    <name type="common">Blue stain fungus</name>
    <name type="synonym">Graphiocladiella clavigera</name>
    <dbReference type="NCBI Taxonomy" id="655863"/>
    <lineage>
        <taxon>Eukaryota</taxon>
        <taxon>Fungi</taxon>
        <taxon>Dikarya</taxon>
        <taxon>Ascomycota</taxon>
        <taxon>Pezizomycotina</taxon>
        <taxon>Sordariomycetes</taxon>
        <taxon>Sordariomycetidae</taxon>
        <taxon>Ophiostomatales</taxon>
        <taxon>Ophiostomataceae</taxon>
        <taxon>Leptographium</taxon>
    </lineage>
</organism>
<dbReference type="GO" id="GO:0004553">
    <property type="term" value="F:hydrolase activity, hydrolyzing O-glycosyl compounds"/>
    <property type="evidence" value="ECO:0007669"/>
    <property type="project" value="InterPro"/>
</dbReference>
<dbReference type="GeneID" id="25980734"/>
<name>F0XPI6_GROCL</name>
<dbReference type="OrthoDB" id="2139957at2759"/>
<evidence type="ECO:0000313" key="9">
    <source>
        <dbReference type="Proteomes" id="UP000007796"/>
    </source>
</evidence>
<keyword evidence="9" id="KW-1185">Reference proteome</keyword>
<dbReference type="eggNOG" id="ENOG502SM8A">
    <property type="taxonomic scope" value="Eukaryota"/>
</dbReference>
<protein>
    <submittedName>
        <fullName evidence="8">Beta-xylosidase</fullName>
    </submittedName>
</protein>
<dbReference type="RefSeq" id="XP_014169694.1">
    <property type="nucleotide sequence ID" value="XM_014314219.1"/>
</dbReference>
<dbReference type="STRING" id="655863.F0XPI6"/>